<dbReference type="Proteomes" id="UP000678513">
    <property type="component" value="Chromosome"/>
</dbReference>
<evidence type="ECO:0000256" key="2">
    <source>
        <dbReference type="ARBA" id="ARBA00023002"/>
    </source>
</evidence>
<comment type="similarity">
    <text evidence="1 3">Belongs to the short-chain dehydrogenases/reductases (SDR) family.</text>
</comment>
<dbReference type="RefSeq" id="WP_212324905.1">
    <property type="nucleotide sequence ID" value="NZ_AP024463.1"/>
</dbReference>
<dbReference type="PANTHER" id="PTHR43086">
    <property type="entry name" value="VERY-LONG-CHAIN 3-OXOOACYL-COA REDUCTASE"/>
    <property type="match status" value="1"/>
</dbReference>
<dbReference type="SUPFAM" id="SSF51735">
    <property type="entry name" value="NAD(P)-binding Rossmann-fold domains"/>
    <property type="match status" value="1"/>
</dbReference>
<proteinExistence type="inferred from homology"/>
<sequence>MTGWAVVTGASGGLGAGFAKELARQGANLILVARSADKLETLADELRARYRIQVETWPCDLVNRGARAVLAADLASREIHTLVNNAGFGSIGDFTDLPQERISAEVELNVVALTDLTRTVLPGMKQRDRGAVINIASTAAFQPIPGFTTYAATKSYVLRLSIGLWAELHDTGVRVLAVCPGPTDTGFFSAAGNDQVMGHRRSVEQVVATSFKALRRHRPYVVDGVGNTIMAEATRLVPATWVSQMAGWIASH</sequence>
<dbReference type="InterPro" id="IPR036291">
    <property type="entry name" value="NAD(P)-bd_dom_sf"/>
</dbReference>
<protein>
    <submittedName>
        <fullName evidence="5">SDR family oxidoreductase</fullName>
    </submittedName>
</protein>
<dbReference type="InterPro" id="IPR002347">
    <property type="entry name" value="SDR_fam"/>
</dbReference>
<evidence type="ECO:0000256" key="3">
    <source>
        <dbReference type="RuleBase" id="RU000363"/>
    </source>
</evidence>
<dbReference type="SMART" id="SM00822">
    <property type="entry name" value="PKS_KR"/>
    <property type="match status" value="1"/>
</dbReference>
<evidence type="ECO:0000256" key="1">
    <source>
        <dbReference type="ARBA" id="ARBA00006484"/>
    </source>
</evidence>
<keyword evidence="6" id="KW-1185">Reference proteome</keyword>
<feature type="domain" description="Ketoreductase" evidence="4">
    <location>
        <begin position="3"/>
        <end position="185"/>
    </location>
</feature>
<reference evidence="5 6" key="1">
    <citation type="submission" date="2021-03" db="EMBL/GenBank/DDBJ databases">
        <title>Human Oral Microbial Genomes.</title>
        <authorList>
            <person name="Johnston C.D."/>
            <person name="Chen T."/>
            <person name="Dewhirst F.E."/>
        </authorList>
    </citation>
    <scope>NUCLEOTIDE SEQUENCE [LARGE SCALE GENOMIC DNA]</scope>
    <source>
        <strain evidence="5 6">DSMZ 100122</strain>
    </source>
</reference>
<evidence type="ECO:0000313" key="6">
    <source>
        <dbReference type="Proteomes" id="UP000678513"/>
    </source>
</evidence>
<organism evidence="5 6">
    <name type="scientific">Arachnia rubra</name>
    <dbReference type="NCBI Taxonomy" id="1547448"/>
    <lineage>
        <taxon>Bacteria</taxon>
        <taxon>Bacillati</taxon>
        <taxon>Actinomycetota</taxon>
        <taxon>Actinomycetes</taxon>
        <taxon>Propionibacteriales</taxon>
        <taxon>Propionibacteriaceae</taxon>
        <taxon>Arachnia</taxon>
    </lineage>
</organism>
<dbReference type="PIRSF" id="PIRSF000126">
    <property type="entry name" value="11-beta-HSD1"/>
    <property type="match status" value="1"/>
</dbReference>
<dbReference type="PANTHER" id="PTHR43086:SF3">
    <property type="entry name" value="NADP-DEPENDENT 3-HYDROXY ACID DEHYDROGENASE YDFG"/>
    <property type="match status" value="1"/>
</dbReference>
<gene>
    <name evidence="5" type="ORF">J5A65_02535</name>
</gene>
<dbReference type="InterPro" id="IPR057326">
    <property type="entry name" value="KR_dom"/>
</dbReference>
<dbReference type="EMBL" id="CP072384">
    <property type="protein sequence ID" value="QUC08644.1"/>
    <property type="molecule type" value="Genomic_DNA"/>
</dbReference>
<dbReference type="Gene3D" id="3.40.50.720">
    <property type="entry name" value="NAD(P)-binding Rossmann-like Domain"/>
    <property type="match status" value="1"/>
</dbReference>
<dbReference type="PRINTS" id="PR00080">
    <property type="entry name" value="SDRFAMILY"/>
</dbReference>
<dbReference type="Pfam" id="PF00106">
    <property type="entry name" value="adh_short"/>
    <property type="match status" value="1"/>
</dbReference>
<accession>A0ABX7Y6Y8</accession>
<keyword evidence="2" id="KW-0560">Oxidoreductase</keyword>
<evidence type="ECO:0000259" key="4">
    <source>
        <dbReference type="SMART" id="SM00822"/>
    </source>
</evidence>
<name>A0ABX7Y6Y8_9ACTN</name>
<dbReference type="PRINTS" id="PR00081">
    <property type="entry name" value="GDHRDH"/>
</dbReference>
<evidence type="ECO:0000313" key="5">
    <source>
        <dbReference type="EMBL" id="QUC08644.1"/>
    </source>
</evidence>